<evidence type="ECO:0000259" key="10">
    <source>
        <dbReference type="Pfam" id="PF23559"/>
    </source>
</evidence>
<keyword evidence="2" id="KW-0433">Leucine-rich repeat</keyword>
<keyword evidence="7" id="KW-0175">Coiled coil</keyword>
<sequence length="1150" mass="130298">MADAVGLLASAIVTQVGEKLGSVIVDQVTMFCSFKDDMEDMKEMLESMGAALKDAGRRSVREESVKLWLKRLKNAAYHISDMLDQFQDESKHSVGKMPGMLSCFPISCKKIVLANRMRKMREELRRIDEKHKSFNFTRSTNTSIDDQQHFYDQRRRTSSEVNEAEIVGRDEEKQAIIGMLSASANKEETVILPIYGLGGMGKTTVAGLVYNDTQFKKYDNRVWVYVSQVFDLEKIGRSIISQLQKTGIQQNTDMQLINQSLDDLLPDKKILIVLDDIWEENDFELDKLKQMLRVGKKGIRIDVIVTTRNEDIARKICTKEQYKLQPLQDDMCWSIIKRFSQLECRSNKEQFERIGQEIAKKCGGVALAAQALGYTLKAKDLHGWSEVNNSDIWKESPEDEHSPHSAVLPSLKLSFESMPPRLRLCFSYCAILPKGYDIIEDDLIYQWIALDFIKPSRGKEYTKQLFGMSFLRHSKLPSAGIAAKDVVRYTMHNLVHDLARSVVGDELHELVDAAKRNTMEQKYCRYVLLKNNEMPVKLSNILPTKVRAIHCSNGNKTQLPGCSSISKLPESFGDLKSMVHLDMSGCSEIKELPESLGNLKILQHLELSECYSIRVLPESLCGLTQLQYLNLSYCCRLVRLPEAIGSLVDLQYLNMSGCTDIIELPESFKKLQNLLHLDLGNCIEIASLTNLEHLDLSDNMKLQYLPEGIGNLKRLHTLNLSGCERLKCLPESISAISTLKSLLMEGYSNEVIDQVYSRLHYSLTLPLFKVGADDLRGCSNLHLLEGVNVGELTIRCLENTKFVEEACKVKLREKQNLSNLTLSWTLEADRFVEDKNLLGQLVPPRGLGHLYLEGYSSTGFLSWLMGISHHLPNLVHISLEYLPKCSSLPPLGQLSNLKGLRLSMLPSITKIDKDFCGGKGAFCQLSTFVLGGMEGLEEWSTTYCGEDGVEELMFPMLDRLRIMYCPRLRLKPCPPTFLECSISKSDQVISSLGEEDTFGHFSYSSRSTKLEVRYSECQSMKMLGHFPTLEELEFFECELMSLPESLLHLSSLRSLTLSCCDNISALPEWLGDLSSLRSLMIYDCPVKSLPASIQQLTNLQKLHVWFNPELIKWCQSEENKKKLAHINAKVSSVPKHSILSKFLPHFLVRN</sequence>
<evidence type="ECO:0000313" key="14">
    <source>
        <dbReference type="Proteomes" id="UP001497457"/>
    </source>
</evidence>
<dbReference type="EMBL" id="OZ075135">
    <property type="protein sequence ID" value="CAL4997866.1"/>
    <property type="molecule type" value="Genomic_DNA"/>
</dbReference>
<dbReference type="Gene3D" id="1.20.5.4130">
    <property type="match status" value="1"/>
</dbReference>
<dbReference type="InterPro" id="IPR056789">
    <property type="entry name" value="LRR_R13L1-DRL21"/>
</dbReference>
<keyword evidence="5" id="KW-0611">Plant defense</keyword>
<dbReference type="GO" id="GO:0051707">
    <property type="term" value="P:response to other organism"/>
    <property type="evidence" value="ECO:0007669"/>
    <property type="project" value="UniProtKB-ARBA"/>
</dbReference>
<dbReference type="InterPro" id="IPR002182">
    <property type="entry name" value="NB-ARC"/>
</dbReference>
<reference evidence="14" key="1">
    <citation type="submission" date="2024-06" db="EMBL/GenBank/DDBJ databases">
        <authorList>
            <person name="Ryan C."/>
        </authorList>
    </citation>
    <scope>NUCLEOTIDE SEQUENCE [LARGE SCALE GENOMIC DNA]</scope>
</reference>
<accession>A0ABC9BBE5</accession>
<dbReference type="Pfam" id="PF25019">
    <property type="entry name" value="LRR_R13L1-DRL21"/>
    <property type="match status" value="1"/>
</dbReference>
<dbReference type="Gene3D" id="1.10.10.10">
    <property type="entry name" value="Winged helix-like DNA-binding domain superfamily/Winged helix DNA-binding domain"/>
    <property type="match status" value="1"/>
</dbReference>
<dbReference type="Pfam" id="PF18052">
    <property type="entry name" value="Rx_N"/>
    <property type="match status" value="1"/>
</dbReference>
<feature type="domain" description="NB-ARC" evidence="8">
    <location>
        <begin position="170"/>
        <end position="339"/>
    </location>
</feature>
<evidence type="ECO:0000256" key="1">
    <source>
        <dbReference type="ARBA" id="ARBA00008894"/>
    </source>
</evidence>
<evidence type="ECO:0000256" key="3">
    <source>
        <dbReference type="ARBA" id="ARBA00022737"/>
    </source>
</evidence>
<proteinExistence type="inferred from homology"/>
<reference evidence="13 14" key="2">
    <citation type="submission" date="2024-10" db="EMBL/GenBank/DDBJ databases">
        <authorList>
            <person name="Ryan C."/>
        </authorList>
    </citation>
    <scope>NUCLEOTIDE SEQUENCE [LARGE SCALE GENOMIC DNA]</scope>
</reference>
<keyword evidence="3" id="KW-0677">Repeat</keyword>
<evidence type="ECO:0000259" key="11">
    <source>
        <dbReference type="Pfam" id="PF23598"/>
    </source>
</evidence>
<evidence type="ECO:0000259" key="12">
    <source>
        <dbReference type="Pfam" id="PF25019"/>
    </source>
</evidence>
<evidence type="ECO:0000256" key="4">
    <source>
        <dbReference type="ARBA" id="ARBA00022741"/>
    </source>
</evidence>
<feature type="domain" description="Disease resistance R13L4/SHOC-2-like LRR" evidence="11">
    <location>
        <begin position="606"/>
        <end position="696"/>
    </location>
</feature>
<feature type="domain" description="Disease resistance N-terminal" evidence="9">
    <location>
        <begin position="13"/>
        <end position="92"/>
    </location>
</feature>
<dbReference type="GO" id="GO:0005524">
    <property type="term" value="F:ATP binding"/>
    <property type="evidence" value="ECO:0007669"/>
    <property type="project" value="UniProtKB-KW"/>
</dbReference>
<dbReference type="InterPro" id="IPR032675">
    <property type="entry name" value="LRR_dom_sf"/>
</dbReference>
<comment type="similarity">
    <text evidence="1">Belongs to the disease resistance NB-LRR family.</text>
</comment>
<evidence type="ECO:0000259" key="8">
    <source>
        <dbReference type="Pfam" id="PF00931"/>
    </source>
</evidence>
<dbReference type="InterPro" id="IPR027417">
    <property type="entry name" value="P-loop_NTPase"/>
</dbReference>
<evidence type="ECO:0000256" key="6">
    <source>
        <dbReference type="ARBA" id="ARBA00022840"/>
    </source>
</evidence>
<dbReference type="CDD" id="cd14798">
    <property type="entry name" value="RX-CC_like"/>
    <property type="match status" value="1"/>
</dbReference>
<dbReference type="SMART" id="SM00369">
    <property type="entry name" value="LRR_TYP"/>
    <property type="match status" value="3"/>
</dbReference>
<dbReference type="Gene3D" id="3.80.10.10">
    <property type="entry name" value="Ribonuclease Inhibitor"/>
    <property type="match status" value="3"/>
</dbReference>
<protein>
    <submittedName>
        <fullName evidence="13">Uncharacterized protein</fullName>
    </submittedName>
</protein>
<dbReference type="SUPFAM" id="SSF52540">
    <property type="entry name" value="P-loop containing nucleoside triphosphate hydrolases"/>
    <property type="match status" value="1"/>
</dbReference>
<evidence type="ECO:0000256" key="7">
    <source>
        <dbReference type="ARBA" id="ARBA00023054"/>
    </source>
</evidence>
<dbReference type="GO" id="GO:0006952">
    <property type="term" value="P:defense response"/>
    <property type="evidence" value="ECO:0007669"/>
    <property type="project" value="UniProtKB-KW"/>
</dbReference>
<dbReference type="PANTHER" id="PTHR36766">
    <property type="entry name" value="PLANT BROAD-SPECTRUM MILDEW RESISTANCE PROTEIN RPW8"/>
    <property type="match status" value="1"/>
</dbReference>
<dbReference type="Gene3D" id="1.10.8.430">
    <property type="entry name" value="Helical domain of apoptotic protease-activating factors"/>
    <property type="match status" value="1"/>
</dbReference>
<dbReference type="InterPro" id="IPR058922">
    <property type="entry name" value="WHD_DRP"/>
</dbReference>
<dbReference type="Pfam" id="PF00931">
    <property type="entry name" value="NB-ARC"/>
    <property type="match status" value="1"/>
</dbReference>
<keyword evidence="14" id="KW-1185">Reference proteome</keyword>
<dbReference type="Pfam" id="PF23559">
    <property type="entry name" value="WHD_DRP"/>
    <property type="match status" value="1"/>
</dbReference>
<evidence type="ECO:0000256" key="5">
    <source>
        <dbReference type="ARBA" id="ARBA00022821"/>
    </source>
</evidence>
<name>A0ABC9BBE5_9POAL</name>
<dbReference type="InterPro" id="IPR003591">
    <property type="entry name" value="Leu-rich_rpt_typical-subtyp"/>
</dbReference>
<dbReference type="InterPro" id="IPR038005">
    <property type="entry name" value="RX-like_CC"/>
</dbReference>
<evidence type="ECO:0000256" key="2">
    <source>
        <dbReference type="ARBA" id="ARBA00022614"/>
    </source>
</evidence>
<dbReference type="Pfam" id="PF23598">
    <property type="entry name" value="LRR_14"/>
    <property type="match status" value="1"/>
</dbReference>
<organism evidence="13 14">
    <name type="scientific">Urochloa decumbens</name>
    <dbReference type="NCBI Taxonomy" id="240449"/>
    <lineage>
        <taxon>Eukaryota</taxon>
        <taxon>Viridiplantae</taxon>
        <taxon>Streptophyta</taxon>
        <taxon>Embryophyta</taxon>
        <taxon>Tracheophyta</taxon>
        <taxon>Spermatophyta</taxon>
        <taxon>Magnoliopsida</taxon>
        <taxon>Liliopsida</taxon>
        <taxon>Poales</taxon>
        <taxon>Poaceae</taxon>
        <taxon>PACMAD clade</taxon>
        <taxon>Panicoideae</taxon>
        <taxon>Panicodae</taxon>
        <taxon>Paniceae</taxon>
        <taxon>Melinidinae</taxon>
        <taxon>Urochloa</taxon>
    </lineage>
</organism>
<evidence type="ECO:0000259" key="9">
    <source>
        <dbReference type="Pfam" id="PF18052"/>
    </source>
</evidence>
<evidence type="ECO:0000313" key="13">
    <source>
        <dbReference type="EMBL" id="CAL4997866.1"/>
    </source>
</evidence>
<keyword evidence="4" id="KW-0547">Nucleotide-binding</keyword>
<dbReference type="InterPro" id="IPR042197">
    <property type="entry name" value="Apaf_helical"/>
</dbReference>
<feature type="domain" description="Disease resistance protein winged helix" evidence="10">
    <location>
        <begin position="431"/>
        <end position="499"/>
    </location>
</feature>
<feature type="domain" description="R13L1/DRL21-like LRR repeat region" evidence="12">
    <location>
        <begin position="789"/>
        <end position="903"/>
    </location>
</feature>
<dbReference type="PANTHER" id="PTHR36766:SF73">
    <property type="entry name" value="NB-ARC DOMAIN-CONTAINING PROTEIN"/>
    <property type="match status" value="1"/>
</dbReference>
<dbReference type="Proteomes" id="UP001497457">
    <property type="component" value="Chromosome 25rd"/>
</dbReference>
<dbReference type="AlphaFoldDB" id="A0ABC9BBE5"/>
<dbReference type="InterPro" id="IPR036388">
    <property type="entry name" value="WH-like_DNA-bd_sf"/>
</dbReference>
<keyword evidence="6" id="KW-0067">ATP-binding</keyword>
<dbReference type="PRINTS" id="PR00364">
    <property type="entry name" value="DISEASERSIST"/>
</dbReference>
<dbReference type="SUPFAM" id="SSF52047">
    <property type="entry name" value="RNI-like"/>
    <property type="match status" value="1"/>
</dbReference>
<dbReference type="InterPro" id="IPR055414">
    <property type="entry name" value="LRR_R13L4/SHOC2-like"/>
</dbReference>
<dbReference type="InterPro" id="IPR041118">
    <property type="entry name" value="Rx_N"/>
</dbReference>
<gene>
    <name evidence="13" type="ORF">URODEC1_LOCUS63592</name>
</gene>
<dbReference type="Gene3D" id="3.40.50.300">
    <property type="entry name" value="P-loop containing nucleotide triphosphate hydrolases"/>
    <property type="match status" value="1"/>
</dbReference>